<dbReference type="Proteomes" id="UP000196365">
    <property type="component" value="Unassembled WGS sequence"/>
</dbReference>
<feature type="domain" description="HMA" evidence="2">
    <location>
        <begin position="1"/>
        <end position="66"/>
    </location>
</feature>
<dbReference type="GO" id="GO:0006825">
    <property type="term" value="P:copper ion transport"/>
    <property type="evidence" value="ECO:0007669"/>
    <property type="project" value="InterPro"/>
</dbReference>
<organism evidence="3 4">
    <name type="scientific">Garciella nitratireducens DSM 15102</name>
    <dbReference type="NCBI Taxonomy" id="1121911"/>
    <lineage>
        <taxon>Bacteria</taxon>
        <taxon>Bacillati</taxon>
        <taxon>Bacillota</taxon>
        <taxon>Clostridia</taxon>
        <taxon>Eubacteriales</taxon>
        <taxon>Eubacteriaceae</taxon>
        <taxon>Garciella</taxon>
    </lineage>
</organism>
<keyword evidence="1" id="KW-0479">Metal-binding</keyword>
<gene>
    <name evidence="3" type="ORF">SAMN02745973_00807</name>
</gene>
<dbReference type="CDD" id="cd00371">
    <property type="entry name" value="HMA"/>
    <property type="match status" value="1"/>
</dbReference>
<dbReference type="GO" id="GO:0005507">
    <property type="term" value="F:copper ion binding"/>
    <property type="evidence" value="ECO:0007669"/>
    <property type="project" value="InterPro"/>
</dbReference>
<dbReference type="InterPro" id="IPR000428">
    <property type="entry name" value="Cu-bd"/>
</dbReference>
<reference evidence="3 4" key="1">
    <citation type="submission" date="2017-02" db="EMBL/GenBank/DDBJ databases">
        <authorList>
            <person name="Peterson S.W."/>
        </authorList>
    </citation>
    <scope>NUCLEOTIDE SEQUENCE [LARGE SCALE GENOMIC DNA]</scope>
    <source>
        <strain evidence="3 4">DSM 15102</strain>
    </source>
</reference>
<accession>A0A1T4L398</accession>
<dbReference type="InterPro" id="IPR017969">
    <property type="entry name" value="Heavy-metal-associated_CS"/>
</dbReference>
<dbReference type="Gene3D" id="3.30.70.100">
    <property type="match status" value="1"/>
</dbReference>
<evidence type="ECO:0000313" key="3">
    <source>
        <dbReference type="EMBL" id="SJZ49041.1"/>
    </source>
</evidence>
<dbReference type="SUPFAM" id="SSF55008">
    <property type="entry name" value="HMA, heavy metal-associated domain"/>
    <property type="match status" value="1"/>
</dbReference>
<dbReference type="EMBL" id="FUWV01000003">
    <property type="protein sequence ID" value="SJZ49041.1"/>
    <property type="molecule type" value="Genomic_DNA"/>
</dbReference>
<dbReference type="InterPro" id="IPR006121">
    <property type="entry name" value="HMA_dom"/>
</dbReference>
<dbReference type="PRINTS" id="PR00944">
    <property type="entry name" value="CUEXPORT"/>
</dbReference>
<evidence type="ECO:0000256" key="1">
    <source>
        <dbReference type="ARBA" id="ARBA00022723"/>
    </source>
</evidence>
<sequence length="71" mass="8015">MKKKILIQGMSCQHCVNHVTQALEELKGVDKVIVSLEQKQAIIEAVHDITDKEIKNAIEEVGYEVVDIEEI</sequence>
<dbReference type="InterPro" id="IPR036163">
    <property type="entry name" value="HMA_dom_sf"/>
</dbReference>
<dbReference type="RefSeq" id="WP_087678228.1">
    <property type="nucleotide sequence ID" value="NZ_FUWV01000003.1"/>
</dbReference>
<proteinExistence type="predicted"/>
<dbReference type="PROSITE" id="PS50846">
    <property type="entry name" value="HMA_2"/>
    <property type="match status" value="1"/>
</dbReference>
<protein>
    <submittedName>
        <fullName evidence="3">Copper ion binding protein</fullName>
    </submittedName>
</protein>
<keyword evidence="4" id="KW-1185">Reference proteome</keyword>
<evidence type="ECO:0000259" key="2">
    <source>
        <dbReference type="PROSITE" id="PS50846"/>
    </source>
</evidence>
<dbReference type="Pfam" id="PF00403">
    <property type="entry name" value="HMA"/>
    <property type="match status" value="1"/>
</dbReference>
<dbReference type="AlphaFoldDB" id="A0A1T4L398"/>
<dbReference type="PROSITE" id="PS01047">
    <property type="entry name" value="HMA_1"/>
    <property type="match status" value="1"/>
</dbReference>
<name>A0A1T4L398_9FIRM</name>
<dbReference type="OrthoDB" id="9813965at2"/>
<evidence type="ECO:0000313" key="4">
    <source>
        <dbReference type="Proteomes" id="UP000196365"/>
    </source>
</evidence>
<dbReference type="FunFam" id="3.30.70.100:FF:000001">
    <property type="entry name" value="ATPase copper transporting beta"/>
    <property type="match status" value="1"/>
</dbReference>